<organism evidence="1 2">
    <name type="scientific">Paractinoplanes atraurantiacus</name>
    <dbReference type="NCBI Taxonomy" id="1036182"/>
    <lineage>
        <taxon>Bacteria</taxon>
        <taxon>Bacillati</taxon>
        <taxon>Actinomycetota</taxon>
        <taxon>Actinomycetes</taxon>
        <taxon>Micromonosporales</taxon>
        <taxon>Micromonosporaceae</taxon>
        <taxon>Paractinoplanes</taxon>
    </lineage>
</organism>
<name>A0A285KJN6_9ACTN</name>
<sequence length="38" mass="4083">MTTNPLVSGPVEQPMSAWAGVWLAEDIELIARGVQNNS</sequence>
<keyword evidence="2" id="KW-1185">Reference proteome</keyword>
<accession>A0A285KJN6</accession>
<gene>
    <name evidence="1" type="ORF">SAMN05421748_14258</name>
</gene>
<evidence type="ECO:0000313" key="2">
    <source>
        <dbReference type="Proteomes" id="UP000219612"/>
    </source>
</evidence>
<dbReference type="AlphaFoldDB" id="A0A285KJN6"/>
<protein>
    <submittedName>
        <fullName evidence="1">Uncharacterized protein</fullName>
    </submittedName>
</protein>
<evidence type="ECO:0000313" key="1">
    <source>
        <dbReference type="EMBL" id="SNY72433.1"/>
    </source>
</evidence>
<dbReference type="Proteomes" id="UP000219612">
    <property type="component" value="Unassembled WGS sequence"/>
</dbReference>
<reference evidence="1 2" key="1">
    <citation type="submission" date="2017-09" db="EMBL/GenBank/DDBJ databases">
        <authorList>
            <person name="Ehlers B."/>
            <person name="Leendertz F.H."/>
        </authorList>
    </citation>
    <scope>NUCLEOTIDE SEQUENCE [LARGE SCALE GENOMIC DNA]</scope>
    <source>
        <strain evidence="1 2">CGMCC 4.6857</strain>
    </source>
</reference>
<dbReference type="EMBL" id="OBDY01000042">
    <property type="protein sequence ID" value="SNY72433.1"/>
    <property type="molecule type" value="Genomic_DNA"/>
</dbReference>
<proteinExistence type="predicted"/>